<comment type="caution">
    <text evidence="1">The sequence shown here is derived from an EMBL/GenBank/DDBJ whole genome shotgun (WGS) entry which is preliminary data.</text>
</comment>
<feature type="non-terminal residue" evidence="1">
    <location>
        <position position="78"/>
    </location>
</feature>
<evidence type="ECO:0000313" key="1">
    <source>
        <dbReference type="EMBL" id="VTJ59984.1"/>
    </source>
</evidence>
<evidence type="ECO:0000313" key="2">
    <source>
        <dbReference type="Proteomes" id="UP000335636"/>
    </source>
</evidence>
<proteinExistence type="predicted"/>
<organism evidence="1 2">
    <name type="scientific">Marmota monax</name>
    <name type="common">Woodchuck</name>
    <dbReference type="NCBI Taxonomy" id="9995"/>
    <lineage>
        <taxon>Eukaryota</taxon>
        <taxon>Metazoa</taxon>
        <taxon>Chordata</taxon>
        <taxon>Craniata</taxon>
        <taxon>Vertebrata</taxon>
        <taxon>Euteleostomi</taxon>
        <taxon>Mammalia</taxon>
        <taxon>Eutheria</taxon>
        <taxon>Euarchontoglires</taxon>
        <taxon>Glires</taxon>
        <taxon>Rodentia</taxon>
        <taxon>Sciuromorpha</taxon>
        <taxon>Sciuridae</taxon>
        <taxon>Xerinae</taxon>
        <taxon>Marmotini</taxon>
        <taxon>Marmota</taxon>
    </lineage>
</organism>
<keyword evidence="2" id="KW-1185">Reference proteome</keyword>
<feature type="non-terminal residue" evidence="1">
    <location>
        <position position="1"/>
    </location>
</feature>
<gene>
    <name evidence="1" type="ORF">MONAX_5E043570</name>
</gene>
<accession>A0A5E4ARQ0</accession>
<sequence>AFLEHHKAVGTDEGQEDKTYLCFSPHGEVPGGDEVENRAARNKWLQLRLDGPPRRKSKMVLTILTLTYRLHIVASETL</sequence>
<dbReference type="Proteomes" id="UP000335636">
    <property type="component" value="Unassembled WGS sequence"/>
</dbReference>
<dbReference type="EMBL" id="CABDUW010000134">
    <property type="protein sequence ID" value="VTJ59984.1"/>
    <property type="molecule type" value="Genomic_DNA"/>
</dbReference>
<reference evidence="1" key="1">
    <citation type="submission" date="2019-04" db="EMBL/GenBank/DDBJ databases">
        <authorList>
            <person name="Alioto T."/>
            <person name="Alioto T."/>
        </authorList>
    </citation>
    <scope>NUCLEOTIDE SEQUENCE [LARGE SCALE GENOMIC DNA]</scope>
</reference>
<dbReference type="AlphaFoldDB" id="A0A5E4ARQ0"/>
<protein>
    <submittedName>
        <fullName evidence="1">Uncharacterized protein</fullName>
    </submittedName>
</protein>
<name>A0A5E4ARQ0_MARMO</name>